<keyword evidence="4" id="KW-0804">Transcription</keyword>
<dbReference type="PROSITE" id="PS50931">
    <property type="entry name" value="HTH_LYSR"/>
    <property type="match status" value="1"/>
</dbReference>
<evidence type="ECO:0000313" key="6">
    <source>
        <dbReference type="EMBL" id="PMM77825.1"/>
    </source>
</evidence>
<evidence type="ECO:0000256" key="4">
    <source>
        <dbReference type="ARBA" id="ARBA00023163"/>
    </source>
</evidence>
<keyword evidence="3" id="KW-0238">DNA-binding</keyword>
<proteinExistence type="inferred from homology"/>
<evidence type="ECO:0000256" key="3">
    <source>
        <dbReference type="ARBA" id="ARBA00023125"/>
    </source>
</evidence>
<dbReference type="SUPFAM" id="SSF46785">
    <property type="entry name" value="Winged helix' DNA-binding domain"/>
    <property type="match status" value="1"/>
</dbReference>
<dbReference type="EMBL" id="MCZK01000006">
    <property type="protein sequence ID" value="PMM77825.1"/>
    <property type="molecule type" value="Genomic_DNA"/>
</dbReference>
<dbReference type="InterPro" id="IPR037402">
    <property type="entry name" value="YidZ_PBP2"/>
</dbReference>
<gene>
    <name evidence="6" type="ORF">BCT49_20900</name>
</gene>
<dbReference type="InterPro" id="IPR036388">
    <property type="entry name" value="WH-like_DNA-bd_sf"/>
</dbReference>
<sequence length="295" mass="33692">MLVILEVLLEQQHVSRAATVLCMSQPAVSKHLKKLRDLFRDPLLVTTTEGYSLSDKALILQTELKPLLSALRDIVENETFDVQTTTSTMSFYGLDTESCAFFVRYLPFLQRQAPNMRFTVTNRPADPFKLLEAGEVHFVISGLRPTYSSHQIYHIKICNTRFVGIMGKQHPKATIRNFTLNDYLSCKHAVVAISGLGSSEIDDILAQQKLNRDVAFKLSSFSLAASLCETNDIIMAVPDIVATQIEERYNIKLFELPSEVTPTPFDVHLYWHHRNHQNVVCQWVRRQIINKREEV</sequence>
<evidence type="ECO:0000256" key="2">
    <source>
        <dbReference type="ARBA" id="ARBA00023015"/>
    </source>
</evidence>
<dbReference type="InterPro" id="IPR005119">
    <property type="entry name" value="LysR_subst-bd"/>
</dbReference>
<evidence type="ECO:0000259" key="5">
    <source>
        <dbReference type="PROSITE" id="PS50931"/>
    </source>
</evidence>
<dbReference type="GO" id="GO:0003700">
    <property type="term" value="F:DNA-binding transcription factor activity"/>
    <property type="evidence" value="ECO:0007669"/>
    <property type="project" value="InterPro"/>
</dbReference>
<dbReference type="Gene3D" id="1.10.10.10">
    <property type="entry name" value="Winged helix-like DNA-binding domain superfamily/Winged helix DNA-binding domain"/>
    <property type="match status" value="1"/>
</dbReference>
<keyword evidence="2" id="KW-0805">Transcription regulation</keyword>
<organism evidence="6 7">
    <name type="scientific">Vibrio lentus</name>
    <dbReference type="NCBI Taxonomy" id="136468"/>
    <lineage>
        <taxon>Bacteria</taxon>
        <taxon>Pseudomonadati</taxon>
        <taxon>Pseudomonadota</taxon>
        <taxon>Gammaproteobacteria</taxon>
        <taxon>Vibrionales</taxon>
        <taxon>Vibrionaceae</taxon>
        <taxon>Vibrio</taxon>
    </lineage>
</organism>
<dbReference type="PANTHER" id="PTHR30118">
    <property type="entry name" value="HTH-TYPE TRANSCRIPTIONAL REGULATOR LEUO-RELATED"/>
    <property type="match status" value="1"/>
</dbReference>
<comment type="caution">
    <text evidence="6">The sequence shown here is derived from an EMBL/GenBank/DDBJ whole genome shotgun (WGS) entry which is preliminary data.</text>
</comment>
<dbReference type="Pfam" id="PF00126">
    <property type="entry name" value="HTH_1"/>
    <property type="match status" value="1"/>
</dbReference>
<dbReference type="InterPro" id="IPR011991">
    <property type="entry name" value="ArsR-like_HTH"/>
</dbReference>
<dbReference type="InterPro" id="IPR000847">
    <property type="entry name" value="LysR_HTH_N"/>
</dbReference>
<comment type="similarity">
    <text evidence="1">Belongs to the LysR transcriptional regulatory family.</text>
</comment>
<evidence type="ECO:0000313" key="7">
    <source>
        <dbReference type="Proteomes" id="UP000235406"/>
    </source>
</evidence>
<feature type="domain" description="HTH lysR-type" evidence="5">
    <location>
        <begin position="1"/>
        <end position="54"/>
    </location>
</feature>
<dbReference type="GO" id="GO:0003677">
    <property type="term" value="F:DNA binding"/>
    <property type="evidence" value="ECO:0007669"/>
    <property type="project" value="UniProtKB-KW"/>
</dbReference>
<dbReference type="PANTHER" id="PTHR30118:SF15">
    <property type="entry name" value="TRANSCRIPTIONAL REGULATORY PROTEIN"/>
    <property type="match status" value="1"/>
</dbReference>
<dbReference type="CDD" id="cd08417">
    <property type="entry name" value="PBP2_Nitroaromatics_like"/>
    <property type="match status" value="1"/>
</dbReference>
<dbReference type="AlphaFoldDB" id="A0A2N7KMP0"/>
<dbReference type="Gene3D" id="3.40.190.10">
    <property type="entry name" value="Periplasmic binding protein-like II"/>
    <property type="match status" value="2"/>
</dbReference>
<dbReference type="RefSeq" id="WP_241908005.1">
    <property type="nucleotide sequence ID" value="NZ_CAWNVI010000006.1"/>
</dbReference>
<evidence type="ECO:0000256" key="1">
    <source>
        <dbReference type="ARBA" id="ARBA00009437"/>
    </source>
</evidence>
<accession>A0A2N7KMP0</accession>
<reference evidence="7" key="1">
    <citation type="submission" date="2016-07" db="EMBL/GenBank/DDBJ databases">
        <title>Nontailed viruses are major unrecognized killers of bacteria in the ocean.</title>
        <authorList>
            <person name="Kauffman K."/>
            <person name="Hussain F."/>
            <person name="Yang J."/>
            <person name="Arevalo P."/>
            <person name="Brown J."/>
            <person name="Cutler M."/>
            <person name="Kelly L."/>
            <person name="Polz M.F."/>
        </authorList>
    </citation>
    <scope>NUCLEOTIDE SEQUENCE [LARGE SCALE GENOMIC DNA]</scope>
    <source>
        <strain evidence="7">10N.261.46.F8</strain>
    </source>
</reference>
<dbReference type="Proteomes" id="UP000235406">
    <property type="component" value="Unassembled WGS sequence"/>
</dbReference>
<dbReference type="InterPro" id="IPR050389">
    <property type="entry name" value="LysR-type_TF"/>
</dbReference>
<dbReference type="CDD" id="cd00090">
    <property type="entry name" value="HTH_ARSR"/>
    <property type="match status" value="1"/>
</dbReference>
<protein>
    <recommendedName>
        <fullName evidence="5">HTH lysR-type domain-containing protein</fullName>
    </recommendedName>
</protein>
<name>A0A2N7KMP0_9VIBR</name>
<dbReference type="InterPro" id="IPR036390">
    <property type="entry name" value="WH_DNA-bd_sf"/>
</dbReference>
<dbReference type="Pfam" id="PF03466">
    <property type="entry name" value="LysR_substrate"/>
    <property type="match status" value="1"/>
</dbReference>
<dbReference type="SUPFAM" id="SSF53850">
    <property type="entry name" value="Periplasmic binding protein-like II"/>
    <property type="match status" value="1"/>
</dbReference>